<reference evidence="2" key="1">
    <citation type="submission" date="2015-11" db="EMBL/GenBank/DDBJ databases">
        <title>De novo transcriptome assembly of four potential Pierce s Disease insect vectors from Arizona vineyards.</title>
        <authorList>
            <person name="Tassone E.E."/>
        </authorList>
    </citation>
    <scope>NUCLEOTIDE SEQUENCE</scope>
</reference>
<dbReference type="AlphaFoldDB" id="A0A1B6KBI6"/>
<gene>
    <name evidence="2" type="ORF">g.10430</name>
</gene>
<accession>A0A1B6KBI6</accession>
<dbReference type="Gene3D" id="2.40.128.20">
    <property type="match status" value="1"/>
</dbReference>
<feature type="chain" id="PRO_5008586429" description="Lipocalin/cytosolic fatty-acid binding domain-containing protein" evidence="1">
    <location>
        <begin position="28"/>
        <end position="210"/>
    </location>
</feature>
<evidence type="ECO:0000313" key="2">
    <source>
        <dbReference type="EMBL" id="JAT08802.1"/>
    </source>
</evidence>
<feature type="signal peptide" evidence="1">
    <location>
        <begin position="1"/>
        <end position="27"/>
    </location>
</feature>
<proteinExistence type="predicted"/>
<protein>
    <recommendedName>
        <fullName evidence="3">Lipocalin/cytosolic fatty-acid binding domain-containing protein</fullName>
    </recommendedName>
</protein>
<evidence type="ECO:0000256" key="1">
    <source>
        <dbReference type="SAM" id="SignalP"/>
    </source>
</evidence>
<dbReference type="SUPFAM" id="SSF50814">
    <property type="entry name" value="Lipocalins"/>
    <property type="match status" value="1"/>
</dbReference>
<organism evidence="2">
    <name type="scientific">Graphocephala atropunctata</name>
    <dbReference type="NCBI Taxonomy" id="36148"/>
    <lineage>
        <taxon>Eukaryota</taxon>
        <taxon>Metazoa</taxon>
        <taxon>Ecdysozoa</taxon>
        <taxon>Arthropoda</taxon>
        <taxon>Hexapoda</taxon>
        <taxon>Insecta</taxon>
        <taxon>Pterygota</taxon>
        <taxon>Neoptera</taxon>
        <taxon>Paraneoptera</taxon>
        <taxon>Hemiptera</taxon>
        <taxon>Auchenorrhyncha</taxon>
        <taxon>Membracoidea</taxon>
        <taxon>Cicadellidae</taxon>
        <taxon>Cicadellinae</taxon>
        <taxon>Cicadellini</taxon>
        <taxon>Graphocephala</taxon>
    </lineage>
</organism>
<sequence length="210" mass="23597">MIGQLQRTMLTTSIVLVLAVVSRQVLGVTQGCMEIPTETNVDADDVVGTWYPMEVVLHRSDSKIYGVPTDTDCPMATFTTTRNKKTLFMVWNSTEGHLEYNFTHNKGSKGQWQSSDQTGGKATILTLEKDKYMIIRDCSNSVHNTVVLSKPIRMSQDLMNEANNEIAKLVKFPSLEKKYLCSSASLVKNMPTYVMFASISILVLLLRQYE</sequence>
<name>A0A1B6KBI6_9HEMI</name>
<keyword evidence="1" id="KW-0732">Signal</keyword>
<evidence type="ECO:0008006" key="3">
    <source>
        <dbReference type="Google" id="ProtNLM"/>
    </source>
</evidence>
<dbReference type="InterPro" id="IPR012674">
    <property type="entry name" value="Calycin"/>
</dbReference>
<dbReference type="EMBL" id="GEBQ01031175">
    <property type="protein sequence ID" value="JAT08802.1"/>
    <property type="molecule type" value="Transcribed_RNA"/>
</dbReference>